<feature type="signal peptide" evidence="2">
    <location>
        <begin position="1"/>
        <end position="24"/>
    </location>
</feature>
<gene>
    <name evidence="3" type="ORF">GURASL_03980</name>
</gene>
<dbReference type="PROSITE" id="PS51257">
    <property type="entry name" value="PROKAR_LIPOPROTEIN"/>
    <property type="match status" value="1"/>
</dbReference>
<feature type="compositionally biased region" description="Basic and acidic residues" evidence="1">
    <location>
        <begin position="57"/>
        <end position="74"/>
    </location>
</feature>
<feature type="region of interest" description="Disordered" evidence="1">
    <location>
        <begin position="26"/>
        <end position="95"/>
    </location>
</feature>
<evidence type="ECO:0000256" key="1">
    <source>
        <dbReference type="SAM" id="MobiDB-lite"/>
    </source>
</evidence>
<protein>
    <recommendedName>
        <fullName evidence="5">Lipoprotein</fullName>
    </recommendedName>
</protein>
<proteinExistence type="predicted"/>
<sequence length="95" mass="10486">MARTILTIGLAAGLCAAVSCGALAAEPASSGKQYQKTNEYRQQHQGSTGANQYQEQYQERERHEEAVQSKEQKQQTKGTRQKSRTKSRSKTHSGS</sequence>
<dbReference type="RefSeq" id="WP_282001462.1">
    <property type="nucleotide sequence ID" value="NZ_AP027151.1"/>
</dbReference>
<evidence type="ECO:0000313" key="3">
    <source>
        <dbReference type="EMBL" id="BDV41475.1"/>
    </source>
</evidence>
<keyword evidence="2" id="KW-0732">Signal</keyword>
<organism evidence="3 4">
    <name type="scientific">Geotalea uraniireducens</name>
    <dbReference type="NCBI Taxonomy" id="351604"/>
    <lineage>
        <taxon>Bacteria</taxon>
        <taxon>Pseudomonadati</taxon>
        <taxon>Thermodesulfobacteriota</taxon>
        <taxon>Desulfuromonadia</taxon>
        <taxon>Geobacterales</taxon>
        <taxon>Geobacteraceae</taxon>
        <taxon>Geotalea</taxon>
    </lineage>
</organism>
<evidence type="ECO:0000313" key="4">
    <source>
        <dbReference type="Proteomes" id="UP001317705"/>
    </source>
</evidence>
<evidence type="ECO:0000256" key="2">
    <source>
        <dbReference type="SAM" id="SignalP"/>
    </source>
</evidence>
<evidence type="ECO:0008006" key="5">
    <source>
        <dbReference type="Google" id="ProtNLM"/>
    </source>
</evidence>
<name>A0ABN6VTX9_9BACT</name>
<accession>A0ABN6VTX9</accession>
<dbReference type="Proteomes" id="UP001317705">
    <property type="component" value="Chromosome"/>
</dbReference>
<feature type="chain" id="PRO_5046569421" description="Lipoprotein" evidence="2">
    <location>
        <begin position="25"/>
        <end position="95"/>
    </location>
</feature>
<feature type="compositionally biased region" description="Basic residues" evidence="1">
    <location>
        <begin position="79"/>
        <end position="95"/>
    </location>
</feature>
<keyword evidence="4" id="KW-1185">Reference proteome</keyword>
<reference evidence="3 4" key="1">
    <citation type="submission" date="2022-12" db="EMBL/GenBank/DDBJ databases">
        <title>Polyphasic characterization of Geotalea uranireducens NIT-SL11 newly isolated from a complex of sewage sludge and microbially reduced graphene oxide.</title>
        <authorList>
            <person name="Xie L."/>
            <person name="Yoshida N."/>
            <person name="Meng L."/>
        </authorList>
    </citation>
    <scope>NUCLEOTIDE SEQUENCE [LARGE SCALE GENOMIC DNA]</scope>
    <source>
        <strain evidence="3 4">NIT-SL11</strain>
    </source>
</reference>
<dbReference type="EMBL" id="AP027151">
    <property type="protein sequence ID" value="BDV41475.1"/>
    <property type="molecule type" value="Genomic_DNA"/>
</dbReference>